<evidence type="ECO:0000256" key="1">
    <source>
        <dbReference type="ARBA" id="ARBA00022692"/>
    </source>
</evidence>
<feature type="transmembrane region" description="Helical" evidence="4">
    <location>
        <begin position="83"/>
        <end position="103"/>
    </location>
</feature>
<evidence type="ECO:0000256" key="4">
    <source>
        <dbReference type="SAM" id="Phobius"/>
    </source>
</evidence>
<sequence length="424" mass="44140">MSQSAHLPDSRYAVFRLIVALLIMTVGSSSMYIVSVVLPAVQADFGIARAQASLPYTFMMLGFALGGIVMGRMADRYGVMRPLLVGSVALGVGYIASGFASGIIGFTAIHALLIGAMGSSTTLGPLIADTTSWFVRRRGAAVAVCASGNYLSGAIWPPIVQFLVAHHGWRQTYIELGVFCGVTMFALALLMRAGPPAIPVGVTRSPRAMAMVSERPFGMNKGGAQALLCVAGIACCVAMAMPQVHIVAYCGDLGYGVASGARMLALMLGFGIVSRLVSGVICDYIGGLRTLLLGAGLQCVALLLFLPFDGLGSLYVVSALFGLFQGGIVPAYAIVVREYFPASEAGARVSTVLMATLVGMALGGWMSGAVFDLTGSYRAAFLNGIAWNLLNLSIVATLLYRAGRRGATSKPALGNAAREPSAQR</sequence>
<organism evidence="6 7">
    <name type="scientific">Pandoraea faecigallinarum</name>
    <dbReference type="NCBI Taxonomy" id="656179"/>
    <lineage>
        <taxon>Bacteria</taxon>
        <taxon>Pseudomonadati</taxon>
        <taxon>Pseudomonadota</taxon>
        <taxon>Betaproteobacteria</taxon>
        <taxon>Burkholderiales</taxon>
        <taxon>Burkholderiaceae</taxon>
        <taxon>Pandoraea</taxon>
    </lineage>
</organism>
<dbReference type="InterPro" id="IPR050327">
    <property type="entry name" value="Proton-linked_MCT"/>
</dbReference>
<dbReference type="AlphaFoldDB" id="A0A0H3WNV0"/>
<feature type="transmembrane region" description="Helical" evidence="4">
    <location>
        <begin position="54"/>
        <end position="71"/>
    </location>
</feature>
<dbReference type="PROSITE" id="PS50850">
    <property type="entry name" value="MFS"/>
    <property type="match status" value="1"/>
</dbReference>
<dbReference type="OrthoDB" id="3573349at2"/>
<keyword evidence="7" id="KW-1185">Reference proteome</keyword>
<feature type="transmembrane region" description="Helical" evidence="4">
    <location>
        <begin position="12"/>
        <end position="34"/>
    </location>
</feature>
<keyword evidence="2 4" id="KW-1133">Transmembrane helix</keyword>
<reference evidence="6" key="1">
    <citation type="submission" date="2016-06" db="EMBL/GenBank/DDBJ databases">
        <title>Complete Genome Sequence of Pandoraea faecigallinarum DSM-23572.</title>
        <authorList>
            <person name="Yong D."/>
            <person name="Ee R."/>
            <person name="Lim Y.-L."/>
            <person name="Yin W.-F."/>
            <person name="Chan K.-G."/>
        </authorList>
    </citation>
    <scope>NUCLEOTIDE SEQUENCE</scope>
    <source>
        <strain evidence="6">DSM 23572</strain>
    </source>
</reference>
<evidence type="ECO:0000259" key="5">
    <source>
        <dbReference type="PROSITE" id="PS50850"/>
    </source>
</evidence>
<dbReference type="InterPro" id="IPR020846">
    <property type="entry name" value="MFS_dom"/>
</dbReference>
<dbReference type="PATRIC" id="fig|656179.3.peg.1222"/>
<dbReference type="InterPro" id="IPR011701">
    <property type="entry name" value="MFS"/>
</dbReference>
<dbReference type="RefSeq" id="WP_047905642.1">
    <property type="nucleotide sequence ID" value="NZ_CP011807.3"/>
</dbReference>
<feature type="transmembrane region" description="Helical" evidence="4">
    <location>
        <begin position="290"/>
        <end position="308"/>
    </location>
</feature>
<evidence type="ECO:0000313" key="7">
    <source>
        <dbReference type="Proteomes" id="UP000035651"/>
    </source>
</evidence>
<feature type="transmembrane region" description="Helical" evidence="4">
    <location>
        <begin position="223"/>
        <end position="241"/>
    </location>
</feature>
<name>A0A0H3WNV0_9BURK</name>
<dbReference type="Proteomes" id="UP000035651">
    <property type="component" value="Chromosome"/>
</dbReference>
<feature type="transmembrane region" description="Helical" evidence="4">
    <location>
        <begin position="379"/>
        <end position="400"/>
    </location>
</feature>
<accession>A0A0H3WNV0</accession>
<evidence type="ECO:0000313" key="6">
    <source>
        <dbReference type="EMBL" id="AKM29709.1"/>
    </source>
</evidence>
<dbReference type="KEGG" id="pfg:AB870_05645"/>
<evidence type="ECO:0000256" key="3">
    <source>
        <dbReference type="ARBA" id="ARBA00023136"/>
    </source>
</evidence>
<feature type="transmembrane region" description="Helical" evidence="4">
    <location>
        <begin position="347"/>
        <end position="367"/>
    </location>
</feature>
<dbReference type="PANTHER" id="PTHR11360">
    <property type="entry name" value="MONOCARBOXYLATE TRANSPORTER"/>
    <property type="match status" value="1"/>
</dbReference>
<feature type="transmembrane region" description="Helical" evidence="4">
    <location>
        <begin position="314"/>
        <end position="335"/>
    </location>
</feature>
<keyword evidence="3 4" id="KW-0472">Membrane</keyword>
<gene>
    <name evidence="6" type="ORF">AB870_05645</name>
</gene>
<dbReference type="EMBL" id="CP011807">
    <property type="protein sequence ID" value="AKM29709.1"/>
    <property type="molecule type" value="Genomic_DNA"/>
</dbReference>
<feature type="domain" description="Major facilitator superfamily (MFS) profile" evidence="5">
    <location>
        <begin position="13"/>
        <end position="405"/>
    </location>
</feature>
<feature type="transmembrane region" description="Helical" evidence="4">
    <location>
        <begin position="176"/>
        <end position="202"/>
    </location>
</feature>
<protein>
    <submittedName>
        <fullName evidence="6">MFS transporter</fullName>
    </submittedName>
</protein>
<dbReference type="InterPro" id="IPR036259">
    <property type="entry name" value="MFS_trans_sf"/>
</dbReference>
<dbReference type="CDD" id="cd17355">
    <property type="entry name" value="MFS_YcxA_like"/>
    <property type="match status" value="1"/>
</dbReference>
<dbReference type="Pfam" id="PF07690">
    <property type="entry name" value="MFS_1"/>
    <property type="match status" value="1"/>
</dbReference>
<dbReference type="PANTHER" id="PTHR11360:SF290">
    <property type="entry name" value="MONOCARBOXYLATE MFS PERMEASE"/>
    <property type="match status" value="1"/>
</dbReference>
<feature type="transmembrane region" description="Helical" evidence="4">
    <location>
        <begin position="253"/>
        <end position="278"/>
    </location>
</feature>
<dbReference type="Gene3D" id="1.20.1250.20">
    <property type="entry name" value="MFS general substrate transporter like domains"/>
    <property type="match status" value="1"/>
</dbReference>
<keyword evidence="1 4" id="KW-0812">Transmembrane</keyword>
<evidence type="ECO:0000256" key="2">
    <source>
        <dbReference type="ARBA" id="ARBA00022989"/>
    </source>
</evidence>
<feature type="transmembrane region" description="Helical" evidence="4">
    <location>
        <begin position="109"/>
        <end position="128"/>
    </location>
</feature>
<dbReference type="GO" id="GO:0022857">
    <property type="term" value="F:transmembrane transporter activity"/>
    <property type="evidence" value="ECO:0007669"/>
    <property type="project" value="InterPro"/>
</dbReference>
<dbReference type="SUPFAM" id="SSF103473">
    <property type="entry name" value="MFS general substrate transporter"/>
    <property type="match status" value="1"/>
</dbReference>
<proteinExistence type="predicted"/>
<feature type="transmembrane region" description="Helical" evidence="4">
    <location>
        <begin position="140"/>
        <end position="164"/>
    </location>
</feature>